<proteinExistence type="predicted"/>
<sequence length="1112" mass="118301">MFKKNYFVKSIIFSFVLLSVIIFSCDKKNIIEDDLNVCIKSFELLNSENEGKNLGSNIDCEIDAENYIISLTVPHTAVLDGLKFNITPCEGTTISPASGEEINFEAVVEEATNEDVSEGAAEETTKKPSTQRYKKVFTLTKEGKSQKYTVYITKVLASDCSISSFKLEKSKNETKIFADREGVITESTDTDPSTITLHVSESAILDGLTPTIVHTGTTFSSESPVSTTDSGTSITTTTVNCTVTAADGETTKVYVVKYIKDLSSDNKISTFAFTKDNTNNTGLKLTRSSTAEGRTGDVEINDTNGTIKVKVSTAADVAALIPTITKHERATISPAEDVHDYSTNNGTKVYTITAQDGQTKQYTVSVAKDLSNNKNMTSFKFEYTQNTDKSFNSQDYDGTINNPSSEEDGTVTIAKMPHTITNLTGLKPSIVLSNSNATVSPGNGIAQDFTRGEEKIYTVTAQDGTTRKYKVTIGELSAAADITSFIIKKSDHTTPNEVRMTGSEVSGVISNSGSNHTITISLDGEGDDSINLKPAIEFSAGATVNPASGAGTEFTYGTAQTYTVTAENGSQKTYQVTVKSSNSKMKSFGFKKDTGNNSSKKIVQDVTGTIDHVAKTVTVNVPYNADVTALTPEIVLYNGASVSPEATTAQNFSDSNTVKYTVTAQDGTTSDYNVTVTQNAAPQIETFKFTTASNNSKNLGSTDIIGEITHNSGDTPGEIIVKVPHDAEIGELTPTVTTSSGATVYKGTATEAANTSNNFDNSQSTPKEYSVVDSAGGRKVYEVKVYKEPAITEFKFEKSANSDTGFPAGKTYTAESAAITQGNLLQNGTISITVANTINVTNLKATISGNNINPSTTTIDTSFTSTSGTSTYSTTITVANQYLSDFTKTYTVNLTKEAAPQLTEFKITANTNKGIAAEVGATFTHPTSTGNTGTIKLKFHKNNEHVFDLTGLTPTITSPQGCTVSPASDAAVTGEINNQQFTLTKTDTGSKRVYTVEAVKGPYISKFEFKKDTTGNTGKNLGDADIDGTIDHAQNTIKLEVPSGVTMDSGGNTVTITPTIEVGGDNANVEPASLTPKEFTVDNSTTVDYTVTGADGMIKTYKITVSKASSSG</sequence>
<name>A0A1J1EAU0_9FLAO</name>
<organism evidence="1 2">
    <name type="scientific">Ichthyobacterium seriolicida</name>
    <dbReference type="NCBI Taxonomy" id="242600"/>
    <lineage>
        <taxon>Bacteria</taxon>
        <taxon>Pseudomonadati</taxon>
        <taxon>Bacteroidota</taxon>
        <taxon>Flavobacteriia</taxon>
        <taxon>Flavobacteriales</taxon>
        <taxon>Ichthyobacteriaceae</taxon>
        <taxon>Ichthyobacterium</taxon>
    </lineage>
</organism>
<dbReference type="EMBL" id="AP014564">
    <property type="protein sequence ID" value="BAV94632.1"/>
    <property type="molecule type" value="Genomic_DNA"/>
</dbReference>
<dbReference type="Gene3D" id="2.60.40.2340">
    <property type="match status" value="9"/>
</dbReference>
<reference evidence="1 2" key="1">
    <citation type="submission" date="2014-03" db="EMBL/GenBank/DDBJ databases">
        <title>complete genome sequence of Flavobacteriaceae bacterium JBKA-6.</title>
        <authorList>
            <person name="Takano T."/>
            <person name="Nakamura Y."/>
            <person name="Takuma S."/>
            <person name="Yasuike M."/>
            <person name="Matsuyama T."/>
            <person name="Sakai T."/>
            <person name="Fujiwara A."/>
            <person name="Kimoto K."/>
            <person name="Fukuda Y."/>
            <person name="Kondo H."/>
            <person name="Hirono I."/>
            <person name="Nakayasu C."/>
        </authorList>
    </citation>
    <scope>NUCLEOTIDE SEQUENCE [LARGE SCALE GENOMIC DNA]</scope>
    <source>
        <strain evidence="1 2">JBKA-6</strain>
    </source>
</reference>
<dbReference type="KEGG" id="ise:JBKA6_0619"/>
<dbReference type="AlphaFoldDB" id="A0A1J1EAU0"/>
<keyword evidence="2" id="KW-1185">Reference proteome</keyword>
<dbReference type="PROSITE" id="PS51257">
    <property type="entry name" value="PROKAR_LIPOPROTEIN"/>
    <property type="match status" value="1"/>
</dbReference>
<dbReference type="RefSeq" id="WP_096685787.1">
    <property type="nucleotide sequence ID" value="NZ_AP014564.1"/>
</dbReference>
<evidence type="ECO:0000313" key="2">
    <source>
        <dbReference type="Proteomes" id="UP000243197"/>
    </source>
</evidence>
<dbReference type="Proteomes" id="UP000243197">
    <property type="component" value="Chromosome"/>
</dbReference>
<accession>A0A1J1EAU0</accession>
<dbReference type="OrthoDB" id="713122at2"/>
<evidence type="ECO:0000313" key="1">
    <source>
        <dbReference type="EMBL" id="BAV94632.1"/>
    </source>
</evidence>
<gene>
    <name evidence="1" type="ORF">JBKA6_0619</name>
</gene>
<protein>
    <submittedName>
        <fullName evidence="1">Pkd domain containing protein</fullName>
    </submittedName>
</protein>